<proteinExistence type="predicted"/>
<evidence type="ECO:0008006" key="5">
    <source>
        <dbReference type="Google" id="ProtNLM"/>
    </source>
</evidence>
<dbReference type="STRING" id="5539.A0A3E2HIZ5"/>
<accession>A0A3E2HIZ5</accession>
<evidence type="ECO:0000313" key="3">
    <source>
        <dbReference type="EMBL" id="RFU33275.1"/>
    </source>
</evidence>
<feature type="compositionally biased region" description="Polar residues" evidence="1">
    <location>
        <begin position="1"/>
        <end position="12"/>
    </location>
</feature>
<organism evidence="3 4">
    <name type="scientific">Scytalidium lignicola</name>
    <name type="common">Hyphomycete</name>
    <dbReference type="NCBI Taxonomy" id="5539"/>
    <lineage>
        <taxon>Eukaryota</taxon>
        <taxon>Fungi</taxon>
        <taxon>Dikarya</taxon>
        <taxon>Ascomycota</taxon>
        <taxon>Pezizomycotina</taxon>
        <taxon>Leotiomycetes</taxon>
        <taxon>Leotiomycetes incertae sedis</taxon>
        <taxon>Scytalidium</taxon>
    </lineage>
</organism>
<dbReference type="EMBL" id="NCSJ02000038">
    <property type="protein sequence ID" value="RFU33275.1"/>
    <property type="molecule type" value="Genomic_DNA"/>
</dbReference>
<dbReference type="OMA" id="CNDPSHQ"/>
<dbReference type="Proteomes" id="UP000258309">
    <property type="component" value="Unassembled WGS sequence"/>
</dbReference>
<evidence type="ECO:0000256" key="1">
    <source>
        <dbReference type="SAM" id="MobiDB-lite"/>
    </source>
</evidence>
<feature type="non-terminal residue" evidence="3">
    <location>
        <position position="1"/>
    </location>
</feature>
<feature type="region of interest" description="Disordered" evidence="1">
    <location>
        <begin position="1"/>
        <end position="31"/>
    </location>
</feature>
<comment type="caution">
    <text evidence="3">The sequence shown here is derived from an EMBL/GenBank/DDBJ whole genome shotgun (WGS) entry which is preliminary data.</text>
</comment>
<name>A0A3E2HIZ5_SCYLI</name>
<dbReference type="AlphaFoldDB" id="A0A3E2HIZ5"/>
<protein>
    <recommendedName>
        <fullName evidence="5">Tat pathway signal sequence</fullName>
    </recommendedName>
</protein>
<feature type="compositionally biased region" description="Low complexity" evidence="1">
    <location>
        <begin position="148"/>
        <end position="165"/>
    </location>
</feature>
<feature type="non-terminal residue" evidence="3">
    <location>
        <position position="370"/>
    </location>
</feature>
<evidence type="ECO:0000313" key="4">
    <source>
        <dbReference type="Proteomes" id="UP000258309"/>
    </source>
</evidence>
<evidence type="ECO:0000256" key="2">
    <source>
        <dbReference type="SAM" id="Phobius"/>
    </source>
</evidence>
<reference evidence="3 4" key="1">
    <citation type="submission" date="2018-05" db="EMBL/GenBank/DDBJ databases">
        <title>Draft genome sequence of Scytalidium lignicola DSM 105466, a ubiquitous saprotrophic fungus.</title>
        <authorList>
            <person name="Buettner E."/>
            <person name="Gebauer A.M."/>
            <person name="Hofrichter M."/>
            <person name="Liers C."/>
            <person name="Kellner H."/>
        </authorList>
    </citation>
    <scope>NUCLEOTIDE SEQUENCE [LARGE SCALE GENOMIC DNA]</scope>
    <source>
        <strain evidence="3 4">DSM 105466</strain>
    </source>
</reference>
<gene>
    <name evidence="3" type="ORF">B7463_g3080</name>
</gene>
<keyword evidence="2" id="KW-0472">Membrane</keyword>
<keyword evidence="2" id="KW-0812">Transmembrane</keyword>
<keyword evidence="2" id="KW-1133">Transmembrane helix</keyword>
<keyword evidence="4" id="KW-1185">Reference proteome</keyword>
<dbReference type="OrthoDB" id="5296155at2759"/>
<feature type="region of interest" description="Disordered" evidence="1">
    <location>
        <begin position="137"/>
        <end position="172"/>
    </location>
</feature>
<feature type="transmembrane region" description="Helical" evidence="2">
    <location>
        <begin position="109"/>
        <end position="132"/>
    </location>
</feature>
<sequence length="370" mass="38956">MDFFSTHSNSRSGGKYTSREESSSDTLPAMWKDNSGSAAAKRASTMSMQRELLYGIRPDSVLGGEYQVDISAGPSPYGSHSSGLGGYSGEKLSRIKENRHIAKRGGWRCLGIGAIAALLCLVALIVGLVLGLRHKHGNSSVKESEPTSDSSGSSNSGNSSSSLGNTNKPTSSTSFPAGSFAIETFLDTVSTDCTSNAATWQCNPFSTYAESPSNSAATFNWVIELVQGTNNYTISSTPNDFAINFTRASLTLRAAGTQNEAYFLQISTDKLVEAGSLDNSNGSTTCYYNSTTFQAYLYTKLPKTYPTAGASSASSSAPFQPWPYAAKVEQVIGAGSGTPTCVDTTGDSLGDFSVLDGTKLCDCLYLNTGT</sequence>